<dbReference type="SUPFAM" id="SSF56112">
    <property type="entry name" value="Protein kinase-like (PK-like)"/>
    <property type="match status" value="1"/>
</dbReference>
<feature type="domain" description="Protein kinase" evidence="2">
    <location>
        <begin position="192"/>
        <end position="505"/>
    </location>
</feature>
<dbReference type="GO" id="GO:0005524">
    <property type="term" value="F:ATP binding"/>
    <property type="evidence" value="ECO:0007669"/>
    <property type="project" value="InterPro"/>
</dbReference>
<evidence type="ECO:0000259" key="2">
    <source>
        <dbReference type="PROSITE" id="PS50011"/>
    </source>
</evidence>
<organism evidence="3">
    <name type="scientific">Bionectria ochroleuca</name>
    <name type="common">Gliocladium roseum</name>
    <dbReference type="NCBI Taxonomy" id="29856"/>
    <lineage>
        <taxon>Eukaryota</taxon>
        <taxon>Fungi</taxon>
        <taxon>Dikarya</taxon>
        <taxon>Ascomycota</taxon>
        <taxon>Pezizomycotina</taxon>
        <taxon>Sordariomycetes</taxon>
        <taxon>Hypocreomycetidae</taxon>
        <taxon>Hypocreales</taxon>
        <taxon>Bionectriaceae</taxon>
        <taxon>Clonostachys</taxon>
    </lineage>
</organism>
<dbReference type="PROSITE" id="PS50011">
    <property type="entry name" value="PROTEIN_KINASE_DOM"/>
    <property type="match status" value="1"/>
</dbReference>
<dbReference type="GO" id="GO:0004672">
    <property type="term" value="F:protein kinase activity"/>
    <property type="evidence" value="ECO:0007669"/>
    <property type="project" value="InterPro"/>
</dbReference>
<dbReference type="InterPro" id="IPR000719">
    <property type="entry name" value="Prot_kinase_dom"/>
</dbReference>
<name>A0A0B7K3R4_BIOOC</name>
<accession>A0A0B7K3R4</accession>
<gene>
    <name evidence="3" type="ORF">BN869_000007872_1</name>
</gene>
<feature type="compositionally biased region" description="Low complexity" evidence="1">
    <location>
        <begin position="644"/>
        <end position="663"/>
    </location>
</feature>
<dbReference type="InterPro" id="IPR011009">
    <property type="entry name" value="Kinase-like_dom_sf"/>
</dbReference>
<dbReference type="EMBL" id="CDPU01000025">
    <property type="protein sequence ID" value="CEO51814.1"/>
    <property type="molecule type" value="Genomic_DNA"/>
</dbReference>
<evidence type="ECO:0000256" key="1">
    <source>
        <dbReference type="SAM" id="MobiDB-lite"/>
    </source>
</evidence>
<sequence>MPIPTDKRGRAKPSDRAATLMAVPPTANVYIEFQDLLHSPQVCRSNFEQKKFYHTANIESWLSREKDGVRNVTTLASQIYMGPHTFPPSSDRILENPILFSILVEMGCGHMFDVFSRSIASSETLSNPFLKSHYESIIAYLKNESVTLPKKYKTGAYGEVIDEFDQNRWAYVSLPIRYQGQATSYPQTILPFFYMKKINSGGTAMVYHCKIEVDLVEPALRKILEPSMKNDPEHGSYMEFAVKSYFKGHEFVYREESNAFKGFMGQSDLTVVRYLGEYHTTSGDHLHHILLELGEKDLEQYMMEKLPPVLYQETYTFWANLFNVGSTLDGIHQLKRRDEGGNRQVFKGWHGDIKPDNILSLMGGTRTFGAPERDGNNADAGITHSQTIDTWSLGCVFSVVATWVILGPTFYQAYGFIRQDAIKTLRESRGGLPNTPGPYCDDAFHDGSKVLRAVTDWHTHLRNSIRTSDTISRQVLDLVDNEMLLSNPEDRISSAELRNRLETILTGAESKYHKLVDSGHLTKESPRIQKALLKFDEAAPQFAQSLSQEEAEKVFTHPSMAGYQGRGLSAIHASRKNRVQKSEVLDRIVYGKTANREEVLRSNRLKIPAVSPSHAGNGMPEKYYSDKKGTEVDWSPSNIQQSFPSQGPKRSSPSSMSINSRKSTQALRTAVDEEYERLSEQWKPNRWTAFLTRIPKDDFLQNFIVNRDIIFVVDNDPTMTYHWSDVKRTLLTLAMKIGPLDKDGLDLRYSCGHHGFLNNIKGYDIKSKFSTSMDEVQRKIHDNIRTDMRATLSKIFDEYLGGDGKKRQTLIILTNGKWEGSSKKRDVEELIIDFIDRLEQNEGRMEDRWFSIQFISFGEDEKALGRLAFLDDKLEARKDIVDTKPWNCQDVNELILGSITQDGDEKTPVTSPVSKSVSPNINTTPTRESRLARMRNSLKR</sequence>
<proteinExistence type="predicted"/>
<dbReference type="SMART" id="SM00220">
    <property type="entry name" value="S_TKc"/>
    <property type="match status" value="1"/>
</dbReference>
<dbReference type="Gene3D" id="1.10.510.10">
    <property type="entry name" value="Transferase(Phosphotransferase) domain 1"/>
    <property type="match status" value="1"/>
</dbReference>
<feature type="compositionally biased region" description="Low complexity" evidence="1">
    <location>
        <begin position="908"/>
        <end position="919"/>
    </location>
</feature>
<dbReference type="AlphaFoldDB" id="A0A0B7K3R4"/>
<evidence type="ECO:0000313" key="3">
    <source>
        <dbReference type="EMBL" id="CEO51814.1"/>
    </source>
</evidence>
<dbReference type="PANTHER" id="PTHR34706">
    <property type="entry name" value="SLR1338 PROTEIN"/>
    <property type="match status" value="1"/>
</dbReference>
<protein>
    <recommendedName>
        <fullName evidence="2">Protein kinase domain-containing protein</fullName>
    </recommendedName>
</protein>
<feature type="region of interest" description="Disordered" evidence="1">
    <location>
        <begin position="609"/>
        <end position="663"/>
    </location>
</feature>
<feature type="region of interest" description="Disordered" evidence="1">
    <location>
        <begin position="902"/>
        <end position="940"/>
    </location>
</feature>
<reference evidence="3" key="1">
    <citation type="submission" date="2015-01" db="EMBL/GenBank/DDBJ databases">
        <authorList>
            <person name="Durling Mikael"/>
        </authorList>
    </citation>
    <scope>NUCLEOTIDE SEQUENCE</scope>
</reference>
<dbReference type="PANTHER" id="PTHR34706:SF1">
    <property type="entry name" value="VWFA DOMAIN-CONTAINING PROTEIN"/>
    <property type="match status" value="1"/>
</dbReference>